<gene>
    <name evidence="1" type="ORF">ADIS_4121</name>
</gene>
<dbReference type="STRING" id="1232681.ADIS_4121"/>
<sequence>MDGFICFAGIFLADRGCLYLVNQPGIGRGSSKEGVLGAMGKNSKFEEQIINT</sequence>
<keyword evidence="2" id="KW-1185">Reference proteome</keyword>
<evidence type="ECO:0000313" key="1">
    <source>
        <dbReference type="EMBL" id="EON75417.1"/>
    </source>
</evidence>
<proteinExistence type="predicted"/>
<evidence type="ECO:0000313" key="2">
    <source>
        <dbReference type="Proteomes" id="UP000013909"/>
    </source>
</evidence>
<name>R7ZMV9_9BACT</name>
<organism evidence="1 2">
    <name type="scientific">Lunatimonas lonarensis</name>
    <dbReference type="NCBI Taxonomy" id="1232681"/>
    <lineage>
        <taxon>Bacteria</taxon>
        <taxon>Pseudomonadati</taxon>
        <taxon>Bacteroidota</taxon>
        <taxon>Cytophagia</taxon>
        <taxon>Cytophagales</taxon>
        <taxon>Cyclobacteriaceae</taxon>
    </lineage>
</organism>
<comment type="caution">
    <text evidence="1">The sequence shown here is derived from an EMBL/GenBank/DDBJ whole genome shotgun (WGS) entry which is preliminary data.</text>
</comment>
<accession>R7ZMV9</accession>
<reference evidence="1 2" key="1">
    <citation type="submission" date="2013-02" db="EMBL/GenBank/DDBJ databases">
        <title>A novel strain isolated from Lonar lake, Maharashtra, India.</title>
        <authorList>
            <person name="Singh A."/>
        </authorList>
    </citation>
    <scope>NUCLEOTIDE SEQUENCE [LARGE SCALE GENOMIC DNA]</scope>
    <source>
        <strain evidence="1 2">AK24</strain>
    </source>
</reference>
<protein>
    <submittedName>
        <fullName evidence="1">Uncharacterized protein</fullName>
    </submittedName>
</protein>
<dbReference type="Proteomes" id="UP000013909">
    <property type="component" value="Unassembled WGS sequence"/>
</dbReference>
<dbReference type="EMBL" id="AQHR01000107">
    <property type="protein sequence ID" value="EON75417.1"/>
    <property type="molecule type" value="Genomic_DNA"/>
</dbReference>
<dbReference type="AlphaFoldDB" id="R7ZMV9"/>